<feature type="domain" description="Response regulatory" evidence="20">
    <location>
        <begin position="672"/>
        <end position="791"/>
    </location>
</feature>
<dbReference type="Gene3D" id="3.40.50.2300">
    <property type="match status" value="2"/>
</dbReference>
<dbReference type="SUPFAM" id="SSF55874">
    <property type="entry name" value="ATPase domain of HSP90 chaperone/DNA topoisomerase II/histidine kinase"/>
    <property type="match status" value="1"/>
</dbReference>
<dbReference type="FunFam" id="1.10.287.130:FF:000002">
    <property type="entry name" value="Two-component osmosensing histidine kinase"/>
    <property type="match status" value="1"/>
</dbReference>
<feature type="transmembrane region" description="Helical" evidence="18">
    <location>
        <begin position="13"/>
        <end position="35"/>
    </location>
</feature>
<protein>
    <recommendedName>
        <fullName evidence="15">Sensory/regulatory protein RpfC</fullName>
        <ecNumber evidence="3">2.7.13.3</ecNumber>
    </recommendedName>
</protein>
<evidence type="ECO:0000256" key="11">
    <source>
        <dbReference type="ARBA" id="ARBA00022989"/>
    </source>
</evidence>
<dbReference type="eggNOG" id="COG2205">
    <property type="taxonomic scope" value="Bacteria"/>
</dbReference>
<keyword evidence="10" id="KW-0067">ATP-binding</keyword>
<keyword evidence="11 18" id="KW-1133">Transmembrane helix</keyword>
<dbReference type="InterPro" id="IPR036641">
    <property type="entry name" value="HPT_dom_sf"/>
</dbReference>
<dbReference type="InterPro" id="IPR008207">
    <property type="entry name" value="Sig_transdc_His_kin_Hpt_dom"/>
</dbReference>
<evidence type="ECO:0000256" key="8">
    <source>
        <dbReference type="ARBA" id="ARBA00022741"/>
    </source>
</evidence>
<keyword evidence="7 18" id="KW-0812">Transmembrane</keyword>
<feature type="domain" description="Response regulatory" evidence="20">
    <location>
        <begin position="528"/>
        <end position="648"/>
    </location>
</feature>
<dbReference type="InterPro" id="IPR001789">
    <property type="entry name" value="Sig_transdc_resp-reg_receiver"/>
</dbReference>
<evidence type="ECO:0000259" key="20">
    <source>
        <dbReference type="PROSITE" id="PS50110"/>
    </source>
</evidence>
<evidence type="ECO:0000256" key="13">
    <source>
        <dbReference type="ARBA" id="ARBA00023136"/>
    </source>
</evidence>
<evidence type="ECO:0000313" key="23">
    <source>
        <dbReference type="Proteomes" id="UP000002420"/>
    </source>
</evidence>
<evidence type="ECO:0000256" key="15">
    <source>
        <dbReference type="ARBA" id="ARBA00068150"/>
    </source>
</evidence>
<dbReference type="SMART" id="SM00388">
    <property type="entry name" value="HisKA"/>
    <property type="match status" value="1"/>
</dbReference>
<evidence type="ECO:0000256" key="12">
    <source>
        <dbReference type="ARBA" id="ARBA00023012"/>
    </source>
</evidence>
<dbReference type="PANTHER" id="PTHR45339:SF1">
    <property type="entry name" value="HYBRID SIGNAL TRANSDUCTION HISTIDINE KINASE J"/>
    <property type="match status" value="1"/>
</dbReference>
<dbReference type="InterPro" id="IPR005467">
    <property type="entry name" value="His_kinase_dom"/>
</dbReference>
<keyword evidence="23" id="KW-1185">Reference proteome</keyword>
<keyword evidence="4" id="KW-1003">Cell membrane</keyword>
<feature type="modified residue" description="Phosphohistidine" evidence="16">
    <location>
        <position position="874"/>
    </location>
</feature>
<dbReference type="SUPFAM" id="SSF47226">
    <property type="entry name" value="Histidine-containing phosphotransfer domain, HPT domain"/>
    <property type="match status" value="1"/>
</dbReference>
<dbReference type="Gene3D" id="1.20.120.160">
    <property type="entry name" value="HPT domain"/>
    <property type="match status" value="1"/>
</dbReference>
<dbReference type="GO" id="GO:0005886">
    <property type="term" value="C:plasma membrane"/>
    <property type="evidence" value="ECO:0007669"/>
    <property type="project" value="UniProtKB-SubCell"/>
</dbReference>
<dbReference type="SMART" id="SM00387">
    <property type="entry name" value="HATPase_c"/>
    <property type="match status" value="1"/>
</dbReference>
<dbReference type="InterPro" id="IPR036890">
    <property type="entry name" value="HATPase_C_sf"/>
</dbReference>
<dbReference type="CDD" id="cd00082">
    <property type="entry name" value="HisKA"/>
    <property type="match status" value="1"/>
</dbReference>
<gene>
    <name evidence="22" type="ordered locus">Glov_1548</name>
</gene>
<dbReference type="PROSITE" id="PS50894">
    <property type="entry name" value="HPT"/>
    <property type="match status" value="1"/>
</dbReference>
<dbReference type="InterPro" id="IPR011006">
    <property type="entry name" value="CheY-like_superfamily"/>
</dbReference>
<dbReference type="Pfam" id="PF00072">
    <property type="entry name" value="Response_reg"/>
    <property type="match status" value="2"/>
</dbReference>
<keyword evidence="5 17" id="KW-0597">Phosphoprotein</keyword>
<dbReference type="EC" id="2.7.13.3" evidence="3"/>
<evidence type="ECO:0000256" key="18">
    <source>
        <dbReference type="SAM" id="Phobius"/>
    </source>
</evidence>
<name>B3E8Z6_TRIL1</name>
<dbReference type="eggNOG" id="COG0642">
    <property type="taxonomic scope" value="Bacteria"/>
</dbReference>
<dbReference type="Proteomes" id="UP000002420">
    <property type="component" value="Chromosome"/>
</dbReference>
<dbReference type="KEGG" id="glo:Glov_1548"/>
<dbReference type="GO" id="GO:0005524">
    <property type="term" value="F:ATP binding"/>
    <property type="evidence" value="ECO:0007669"/>
    <property type="project" value="UniProtKB-KW"/>
</dbReference>
<evidence type="ECO:0000256" key="14">
    <source>
        <dbReference type="ARBA" id="ARBA00064003"/>
    </source>
</evidence>
<dbReference type="GO" id="GO:0000155">
    <property type="term" value="F:phosphorelay sensor kinase activity"/>
    <property type="evidence" value="ECO:0007669"/>
    <property type="project" value="InterPro"/>
</dbReference>
<evidence type="ECO:0000259" key="21">
    <source>
        <dbReference type="PROSITE" id="PS50894"/>
    </source>
</evidence>
<sequence>MQATSGAARASRLLFLLLGLFVVGFVALAAVNFGIGSLMDELEQRGRNEQTRLFIGEVLVDDIKGMELDFNRMVASVSTAEQGRLRSAIREKSLKLEHDLLVLKDGGRVERTIDLNIEGVDTLNEQITYMPHSDDPHNLLELIEIGPHLDKVRLKADELALLLAKREQAREARNAARLLSLEDELNMFYKHVPSLFVRLNENANRLYYESNNRISSLNKELSARRILYKNLQMGLGGAILLLVIGCGILLARQLAAVNVQLMQSGEEMRIAKEQAEASSRAKSEFLANMSHEIRTPMNGILGMTELLMDTELNPQQFDYLRSVKVSAENLMDIINDILDFSKIEVGRLETEAIPFMLRSMLGQTLRTLSVRAAQKGLELVFQVDPDLPDTLIGDPGRLRQVLLNLAGNAVKFTDQGEVELLVSKQQELPGKELLLRFEVRDRGIGISPEHQQRIFAPFEQADLSTTKKYGGTGLGLAISSRLVQLMGGEIGLESVAGQGSTFWFTLRCQVQEQPQHEAQQTGTLSGYLALVVDDIAINRQLLERFLTRWGMDVLTAGSAEEAFSMLEYARSRRPVQLLLTDLQMPDCDGWGLVEQIRNDQRYDELKLVLLPSAGKRGDARRCRELKVNGYLTKPVIHSELYEALKAIIHGKEQPGSSPVTRHHVREAQGSCSILLVDDVEINRELARIILEKRGHRVVQAANGLEAVDAARKERFDLVFMDIQMPLMDGFEATNEIRSFELSQGLQPVPVIAMTAYALQGDRDRCLAAGMDGYIAKPIKEDDLCRVIGQMAFGRSDQELLQVVIEQPEIVLPAEQEPDLYPVFDRQALLTRLGGNEALIQKFVSMFFESADEHMTQLRQAAKEGDAEQLRAKAHALKGSAGNVGACALSMAAAELETAARELQQTEQPELLSRLEEQFVLFEQATGKRK</sequence>
<dbReference type="PROSITE" id="PS50110">
    <property type="entry name" value="RESPONSE_REGULATORY"/>
    <property type="match status" value="2"/>
</dbReference>
<comment type="catalytic activity">
    <reaction evidence="1">
        <text>ATP + protein L-histidine = ADP + protein N-phospho-L-histidine.</text>
        <dbReference type="EC" id="2.7.13.3"/>
    </reaction>
</comment>
<evidence type="ECO:0000256" key="1">
    <source>
        <dbReference type="ARBA" id="ARBA00000085"/>
    </source>
</evidence>
<dbReference type="Gene3D" id="3.30.565.10">
    <property type="entry name" value="Histidine kinase-like ATPase, C-terminal domain"/>
    <property type="match status" value="1"/>
</dbReference>
<evidence type="ECO:0000256" key="7">
    <source>
        <dbReference type="ARBA" id="ARBA00022692"/>
    </source>
</evidence>
<dbReference type="PROSITE" id="PS50109">
    <property type="entry name" value="HIS_KIN"/>
    <property type="match status" value="1"/>
</dbReference>
<dbReference type="STRING" id="398767.Glov_1548"/>
<feature type="modified residue" description="4-aspartylphosphate" evidence="17">
    <location>
        <position position="721"/>
    </location>
</feature>
<comment type="subunit">
    <text evidence="14">At low DSF concentrations, interacts with RpfF.</text>
</comment>
<dbReference type="InterPro" id="IPR004358">
    <property type="entry name" value="Sig_transdc_His_kin-like_C"/>
</dbReference>
<feature type="modified residue" description="4-aspartylphosphate" evidence="17">
    <location>
        <position position="581"/>
    </location>
</feature>
<dbReference type="FunFam" id="3.30.565.10:FF:000010">
    <property type="entry name" value="Sensor histidine kinase RcsC"/>
    <property type="match status" value="1"/>
</dbReference>
<dbReference type="EMBL" id="CP001089">
    <property type="protein sequence ID" value="ACD95264.1"/>
    <property type="molecule type" value="Genomic_DNA"/>
</dbReference>
<dbReference type="PANTHER" id="PTHR45339">
    <property type="entry name" value="HYBRID SIGNAL TRANSDUCTION HISTIDINE KINASE J"/>
    <property type="match status" value="1"/>
</dbReference>
<evidence type="ECO:0000256" key="6">
    <source>
        <dbReference type="ARBA" id="ARBA00022679"/>
    </source>
</evidence>
<dbReference type="Pfam" id="PF01627">
    <property type="entry name" value="Hpt"/>
    <property type="match status" value="1"/>
</dbReference>
<dbReference type="SUPFAM" id="SSF52172">
    <property type="entry name" value="CheY-like"/>
    <property type="match status" value="2"/>
</dbReference>
<evidence type="ECO:0000256" key="3">
    <source>
        <dbReference type="ARBA" id="ARBA00012438"/>
    </source>
</evidence>
<dbReference type="SMART" id="SM00073">
    <property type="entry name" value="HPT"/>
    <property type="match status" value="1"/>
</dbReference>
<comment type="subcellular location">
    <subcellularLocation>
        <location evidence="2">Cell membrane</location>
        <topology evidence="2">Multi-pass membrane protein</topology>
    </subcellularLocation>
</comment>
<organism evidence="22 23">
    <name type="scientific">Trichlorobacter lovleyi (strain ATCC BAA-1151 / DSM 17278 / SZ)</name>
    <name type="common">Geobacter lovleyi</name>
    <dbReference type="NCBI Taxonomy" id="398767"/>
    <lineage>
        <taxon>Bacteria</taxon>
        <taxon>Pseudomonadati</taxon>
        <taxon>Thermodesulfobacteriota</taxon>
        <taxon>Desulfuromonadia</taxon>
        <taxon>Geobacterales</taxon>
        <taxon>Geobacteraceae</taxon>
        <taxon>Trichlorobacter</taxon>
    </lineage>
</organism>
<evidence type="ECO:0000259" key="19">
    <source>
        <dbReference type="PROSITE" id="PS50109"/>
    </source>
</evidence>
<dbReference type="CDD" id="cd16922">
    <property type="entry name" value="HATPase_EvgS-ArcB-TorS-like"/>
    <property type="match status" value="1"/>
</dbReference>
<dbReference type="Gene3D" id="1.10.287.130">
    <property type="match status" value="1"/>
</dbReference>
<dbReference type="SUPFAM" id="SSF47384">
    <property type="entry name" value="Homodimeric domain of signal transducing histidine kinase"/>
    <property type="match status" value="1"/>
</dbReference>
<keyword evidence="9 22" id="KW-0418">Kinase</keyword>
<keyword evidence="6 22" id="KW-0808">Transferase</keyword>
<evidence type="ECO:0000256" key="16">
    <source>
        <dbReference type="PROSITE-ProRule" id="PRU00110"/>
    </source>
</evidence>
<dbReference type="HOGENOM" id="CLU_000445_104_15_7"/>
<dbReference type="SMART" id="SM00448">
    <property type="entry name" value="REC"/>
    <property type="match status" value="2"/>
</dbReference>
<dbReference type="CDD" id="cd00156">
    <property type="entry name" value="REC"/>
    <property type="match status" value="1"/>
</dbReference>
<evidence type="ECO:0000256" key="2">
    <source>
        <dbReference type="ARBA" id="ARBA00004651"/>
    </source>
</evidence>
<dbReference type="PRINTS" id="PR00344">
    <property type="entry name" value="BCTRLSENSOR"/>
</dbReference>
<keyword evidence="8" id="KW-0547">Nucleotide-binding</keyword>
<dbReference type="CDD" id="cd17546">
    <property type="entry name" value="REC_hyHK_CKI1_RcsC-like"/>
    <property type="match status" value="1"/>
</dbReference>
<evidence type="ECO:0000256" key="5">
    <source>
        <dbReference type="ARBA" id="ARBA00022553"/>
    </source>
</evidence>
<evidence type="ECO:0000256" key="4">
    <source>
        <dbReference type="ARBA" id="ARBA00022475"/>
    </source>
</evidence>
<proteinExistence type="predicted"/>
<evidence type="ECO:0000256" key="9">
    <source>
        <dbReference type="ARBA" id="ARBA00022777"/>
    </source>
</evidence>
<dbReference type="InterPro" id="IPR003661">
    <property type="entry name" value="HisK_dim/P_dom"/>
</dbReference>
<keyword evidence="13 18" id="KW-0472">Membrane</keyword>
<dbReference type="Pfam" id="PF02518">
    <property type="entry name" value="HATPase_c"/>
    <property type="match status" value="1"/>
</dbReference>
<evidence type="ECO:0000313" key="22">
    <source>
        <dbReference type="EMBL" id="ACD95264.1"/>
    </source>
</evidence>
<dbReference type="InterPro" id="IPR003594">
    <property type="entry name" value="HATPase_dom"/>
</dbReference>
<evidence type="ECO:0000256" key="10">
    <source>
        <dbReference type="ARBA" id="ARBA00022840"/>
    </source>
</evidence>
<feature type="domain" description="HPt" evidence="21">
    <location>
        <begin position="835"/>
        <end position="928"/>
    </location>
</feature>
<dbReference type="Pfam" id="PF00512">
    <property type="entry name" value="HisKA"/>
    <property type="match status" value="1"/>
</dbReference>
<accession>B3E8Z6</accession>
<reference evidence="22 23" key="1">
    <citation type="submission" date="2008-05" db="EMBL/GenBank/DDBJ databases">
        <title>Complete sequence of chromosome of Geobacter lovleyi SZ.</title>
        <authorList>
            <consortium name="US DOE Joint Genome Institute"/>
            <person name="Lucas S."/>
            <person name="Copeland A."/>
            <person name="Lapidus A."/>
            <person name="Glavina del Rio T."/>
            <person name="Dalin E."/>
            <person name="Tice H."/>
            <person name="Bruce D."/>
            <person name="Goodwin L."/>
            <person name="Pitluck S."/>
            <person name="Chertkov O."/>
            <person name="Meincke L."/>
            <person name="Brettin T."/>
            <person name="Detter J.C."/>
            <person name="Han C."/>
            <person name="Tapia R."/>
            <person name="Kuske C.R."/>
            <person name="Schmutz J."/>
            <person name="Larimer F."/>
            <person name="Land M."/>
            <person name="Hauser L."/>
            <person name="Kyrpides N."/>
            <person name="Mikhailova N."/>
            <person name="Sung Y."/>
            <person name="Fletcher K.E."/>
            <person name="Ritalahti K.M."/>
            <person name="Loeffler F.E."/>
            <person name="Richardson P."/>
        </authorList>
    </citation>
    <scope>NUCLEOTIDE SEQUENCE [LARGE SCALE GENOMIC DNA]</scope>
    <source>
        <strain evidence="23">ATCC BAA-1151 / DSM 17278 / SZ</strain>
    </source>
</reference>
<dbReference type="AlphaFoldDB" id="B3E8Z6"/>
<evidence type="ECO:0000256" key="17">
    <source>
        <dbReference type="PROSITE-ProRule" id="PRU00169"/>
    </source>
</evidence>
<feature type="domain" description="Histidine kinase" evidence="19">
    <location>
        <begin position="288"/>
        <end position="510"/>
    </location>
</feature>
<keyword evidence="12" id="KW-0902">Two-component regulatory system</keyword>
<dbReference type="InterPro" id="IPR036097">
    <property type="entry name" value="HisK_dim/P_sf"/>
</dbReference>